<organism evidence="1 2">
    <name type="scientific">Sesamum angolense</name>
    <dbReference type="NCBI Taxonomy" id="2727404"/>
    <lineage>
        <taxon>Eukaryota</taxon>
        <taxon>Viridiplantae</taxon>
        <taxon>Streptophyta</taxon>
        <taxon>Embryophyta</taxon>
        <taxon>Tracheophyta</taxon>
        <taxon>Spermatophyta</taxon>
        <taxon>Magnoliopsida</taxon>
        <taxon>eudicotyledons</taxon>
        <taxon>Gunneridae</taxon>
        <taxon>Pentapetalae</taxon>
        <taxon>asterids</taxon>
        <taxon>lamiids</taxon>
        <taxon>Lamiales</taxon>
        <taxon>Pedaliaceae</taxon>
        <taxon>Sesamum</taxon>
    </lineage>
</organism>
<dbReference type="Pfam" id="PF13419">
    <property type="entry name" value="HAD_2"/>
    <property type="match status" value="1"/>
</dbReference>
<dbReference type="EMBL" id="JACGWL010000010">
    <property type="protein sequence ID" value="KAK4394143.1"/>
    <property type="molecule type" value="Genomic_DNA"/>
</dbReference>
<proteinExistence type="predicted"/>
<dbReference type="InterPro" id="IPR023214">
    <property type="entry name" value="HAD_sf"/>
</dbReference>
<dbReference type="InterPro" id="IPR041492">
    <property type="entry name" value="HAD_2"/>
</dbReference>
<dbReference type="SUPFAM" id="SSF56784">
    <property type="entry name" value="HAD-like"/>
    <property type="match status" value="1"/>
</dbReference>
<keyword evidence="2" id="KW-1185">Reference proteome</keyword>
<evidence type="ECO:0000313" key="1">
    <source>
        <dbReference type="EMBL" id="KAK4394143.1"/>
    </source>
</evidence>
<evidence type="ECO:0000313" key="2">
    <source>
        <dbReference type="Proteomes" id="UP001289374"/>
    </source>
</evidence>
<sequence length="222" mass="24268">MFISFCGLCHNRGNLPRYLARHVKLDAPRSKDLGFKYQLNLAAGLEDREIQRDNQIWNSKYIVVAIASSSVTVEPRPGVLRLMDEAKASGKLLAVCSAATKSSVILCLENLIGMERFKGLDCFLAGEKPDPSIYLTASKKLGVSEKDCLVVEDSVIGLQAATGAGMSCVISYTPSTASQDFSDAIAIYPDLSNVRIHRDDIANWTEPDPIVRGTEYLRIIAV</sequence>
<dbReference type="Gene3D" id="3.40.50.1000">
    <property type="entry name" value="HAD superfamily/HAD-like"/>
    <property type="match status" value="1"/>
</dbReference>
<dbReference type="NCBIfam" id="TIGR01509">
    <property type="entry name" value="HAD-SF-IA-v3"/>
    <property type="match status" value="1"/>
</dbReference>
<keyword evidence="1" id="KW-0378">Hydrolase</keyword>
<reference evidence="1" key="1">
    <citation type="submission" date="2020-06" db="EMBL/GenBank/DDBJ databases">
        <authorList>
            <person name="Li T."/>
            <person name="Hu X."/>
            <person name="Zhang T."/>
            <person name="Song X."/>
            <person name="Zhang H."/>
            <person name="Dai N."/>
            <person name="Sheng W."/>
            <person name="Hou X."/>
            <person name="Wei L."/>
        </authorList>
    </citation>
    <scope>NUCLEOTIDE SEQUENCE</scope>
    <source>
        <strain evidence="1">K16</strain>
        <tissue evidence="1">Leaf</tissue>
    </source>
</reference>
<name>A0AAE2BQR9_9LAMI</name>
<dbReference type="GO" id="GO:0016787">
    <property type="term" value="F:hydrolase activity"/>
    <property type="evidence" value="ECO:0007669"/>
    <property type="project" value="UniProtKB-KW"/>
</dbReference>
<dbReference type="AlphaFoldDB" id="A0AAE2BQR9"/>
<dbReference type="PANTHER" id="PTHR42896:SF4">
    <property type="entry name" value="OS08G0485900 PROTEIN"/>
    <property type="match status" value="1"/>
</dbReference>
<dbReference type="InterPro" id="IPR036412">
    <property type="entry name" value="HAD-like_sf"/>
</dbReference>
<dbReference type="InterPro" id="IPR006439">
    <property type="entry name" value="HAD-SF_hydro_IA"/>
</dbReference>
<comment type="caution">
    <text evidence="1">The sequence shown here is derived from an EMBL/GenBank/DDBJ whole genome shotgun (WGS) entry which is preliminary data.</text>
</comment>
<dbReference type="Proteomes" id="UP001289374">
    <property type="component" value="Unassembled WGS sequence"/>
</dbReference>
<dbReference type="InterPro" id="IPR044999">
    <property type="entry name" value="CbbY-like"/>
</dbReference>
<accession>A0AAE2BQR9</accession>
<gene>
    <name evidence="1" type="ORF">Sango_1885100</name>
</gene>
<protein>
    <submittedName>
        <fullName evidence="1">Haloacid dehalogenase-like hydrolase domain-containing protein</fullName>
    </submittedName>
</protein>
<reference evidence="1" key="2">
    <citation type="journal article" date="2024" name="Plant">
        <title>Genomic evolution and insights into agronomic trait innovations of Sesamum species.</title>
        <authorList>
            <person name="Miao H."/>
            <person name="Wang L."/>
            <person name="Qu L."/>
            <person name="Liu H."/>
            <person name="Sun Y."/>
            <person name="Le M."/>
            <person name="Wang Q."/>
            <person name="Wei S."/>
            <person name="Zheng Y."/>
            <person name="Lin W."/>
            <person name="Duan Y."/>
            <person name="Cao H."/>
            <person name="Xiong S."/>
            <person name="Wang X."/>
            <person name="Wei L."/>
            <person name="Li C."/>
            <person name="Ma Q."/>
            <person name="Ju M."/>
            <person name="Zhao R."/>
            <person name="Li G."/>
            <person name="Mu C."/>
            <person name="Tian Q."/>
            <person name="Mei H."/>
            <person name="Zhang T."/>
            <person name="Gao T."/>
            <person name="Zhang H."/>
        </authorList>
    </citation>
    <scope>NUCLEOTIDE SEQUENCE</scope>
    <source>
        <strain evidence="1">K16</strain>
    </source>
</reference>
<dbReference type="PANTHER" id="PTHR42896">
    <property type="entry name" value="XYLULOSE-1,5-BISPHOSPHATE (XUBP) PHOSPHATASE"/>
    <property type="match status" value="1"/>
</dbReference>